<sequence>MPQYRIDLVEVVRRSAVIQVPDGFTFDDENTARLAEFADGIATEVSAHRSAIEVTAVSGAAADGRLG</sequence>
<evidence type="ECO:0000313" key="2">
    <source>
        <dbReference type="Proteomes" id="UP000444960"/>
    </source>
</evidence>
<gene>
    <name evidence="1" type="ORF">nbrc107696_13100</name>
</gene>
<organism evidence="1 2">
    <name type="scientific">Gordonia spumicola</name>
    <dbReference type="NCBI Taxonomy" id="589161"/>
    <lineage>
        <taxon>Bacteria</taxon>
        <taxon>Bacillati</taxon>
        <taxon>Actinomycetota</taxon>
        <taxon>Actinomycetes</taxon>
        <taxon>Mycobacteriales</taxon>
        <taxon>Gordoniaceae</taxon>
        <taxon>Gordonia</taxon>
    </lineage>
</organism>
<dbReference type="Proteomes" id="UP000444960">
    <property type="component" value="Unassembled WGS sequence"/>
</dbReference>
<comment type="caution">
    <text evidence="1">The sequence shown here is derived from an EMBL/GenBank/DDBJ whole genome shotgun (WGS) entry which is preliminary data.</text>
</comment>
<dbReference type="EMBL" id="BJOV01000003">
    <property type="protein sequence ID" value="GEE00864.1"/>
    <property type="molecule type" value="Genomic_DNA"/>
</dbReference>
<proteinExistence type="predicted"/>
<keyword evidence="2" id="KW-1185">Reference proteome</keyword>
<accession>A0A7I9V6L1</accession>
<dbReference type="AlphaFoldDB" id="A0A7I9V6L1"/>
<protein>
    <submittedName>
        <fullName evidence="1">Uncharacterized protein</fullName>
    </submittedName>
</protein>
<reference evidence="2" key="1">
    <citation type="submission" date="2019-06" db="EMBL/GenBank/DDBJ databases">
        <title>Gordonia isolated from sludge of a wastewater treatment plant.</title>
        <authorList>
            <person name="Tamura T."/>
            <person name="Aoyama K."/>
            <person name="Kang Y."/>
            <person name="Saito S."/>
            <person name="Akiyama N."/>
            <person name="Yazawa K."/>
            <person name="Gonoi T."/>
            <person name="Mikami Y."/>
        </authorList>
    </citation>
    <scope>NUCLEOTIDE SEQUENCE [LARGE SCALE GENOMIC DNA]</scope>
    <source>
        <strain evidence="2">NBRC 107696</strain>
    </source>
</reference>
<evidence type="ECO:0000313" key="1">
    <source>
        <dbReference type="EMBL" id="GEE00864.1"/>
    </source>
</evidence>
<name>A0A7I9V6L1_9ACTN</name>